<dbReference type="PANTHER" id="PTHR43023">
    <property type="entry name" value="PROTEIN TRIGALACTOSYLDIACYLGLYCEROL 3, CHLOROPLASTIC"/>
    <property type="match status" value="1"/>
</dbReference>
<accession>A0A0A7PHX7</accession>
<dbReference type="InterPro" id="IPR003593">
    <property type="entry name" value="AAA+_ATPase"/>
</dbReference>
<evidence type="ECO:0000256" key="2">
    <source>
        <dbReference type="ARBA" id="ARBA00022741"/>
    </source>
</evidence>
<dbReference type="RefSeq" id="WP_039575408.1">
    <property type="nucleotide sequence ID" value="NZ_CP009122.1"/>
</dbReference>
<dbReference type="Gene3D" id="3.40.50.300">
    <property type="entry name" value="P-loop containing nucleotide triphosphate hydrolases"/>
    <property type="match status" value="1"/>
</dbReference>
<dbReference type="Proteomes" id="UP000030907">
    <property type="component" value="Chromosome"/>
</dbReference>
<evidence type="ECO:0000256" key="3">
    <source>
        <dbReference type="ARBA" id="ARBA00022840"/>
    </source>
</evidence>
<keyword evidence="3" id="KW-0067">ATP-binding</keyword>
<dbReference type="GO" id="GO:0005524">
    <property type="term" value="F:ATP binding"/>
    <property type="evidence" value="ECO:0007669"/>
    <property type="project" value="UniProtKB-KW"/>
</dbReference>
<dbReference type="SMART" id="SM00382">
    <property type="entry name" value="AAA"/>
    <property type="match status" value="1"/>
</dbReference>
<protein>
    <submittedName>
        <fullName evidence="5">ABC transporter</fullName>
    </submittedName>
</protein>
<dbReference type="PROSITE" id="PS50893">
    <property type="entry name" value="ABC_TRANSPORTER_2"/>
    <property type="match status" value="1"/>
</dbReference>
<keyword evidence="2" id="KW-0547">Nucleotide-binding</keyword>
<dbReference type="PANTHER" id="PTHR43023:SF3">
    <property type="entry name" value="PROTEIN TRIGALACTOSYLDIACYLGLYCEROL 3, CHLOROPLASTIC"/>
    <property type="match status" value="1"/>
</dbReference>
<name>A0A0A7PHX7_9SPHN</name>
<dbReference type="AlphaFoldDB" id="A0A0A7PHX7"/>
<keyword evidence="6" id="KW-1185">Reference proteome</keyword>
<dbReference type="InterPro" id="IPR003439">
    <property type="entry name" value="ABC_transporter-like_ATP-bd"/>
</dbReference>
<feature type="domain" description="ABC transporter" evidence="4">
    <location>
        <begin position="9"/>
        <end position="244"/>
    </location>
</feature>
<dbReference type="GO" id="GO:0016887">
    <property type="term" value="F:ATP hydrolysis activity"/>
    <property type="evidence" value="ECO:0007669"/>
    <property type="project" value="InterPro"/>
</dbReference>
<dbReference type="STRING" id="1515612.SKP52_13480"/>
<dbReference type="PROSITE" id="PS00211">
    <property type="entry name" value="ABC_TRANSPORTER_1"/>
    <property type="match status" value="1"/>
</dbReference>
<organism evidence="5 6">
    <name type="scientific">Sphingopyxis fribergensis</name>
    <dbReference type="NCBI Taxonomy" id="1515612"/>
    <lineage>
        <taxon>Bacteria</taxon>
        <taxon>Pseudomonadati</taxon>
        <taxon>Pseudomonadota</taxon>
        <taxon>Alphaproteobacteria</taxon>
        <taxon>Sphingomonadales</taxon>
        <taxon>Sphingomonadaceae</taxon>
        <taxon>Sphingopyxis</taxon>
    </lineage>
</organism>
<gene>
    <name evidence="5" type="ORF">SKP52_13480</name>
</gene>
<evidence type="ECO:0000313" key="5">
    <source>
        <dbReference type="EMBL" id="AJA09584.1"/>
    </source>
</evidence>
<keyword evidence="1" id="KW-0813">Transport</keyword>
<evidence type="ECO:0000313" key="6">
    <source>
        <dbReference type="Proteomes" id="UP000030907"/>
    </source>
</evidence>
<dbReference type="InterPro" id="IPR027417">
    <property type="entry name" value="P-loop_NTPase"/>
</dbReference>
<dbReference type="EMBL" id="CP009122">
    <property type="protein sequence ID" value="AJA09584.1"/>
    <property type="molecule type" value="Genomic_DNA"/>
</dbReference>
<reference evidence="5 6" key="1">
    <citation type="journal article" date="2015" name="Int. J. Syst. Evol. Microbiol.">
        <title>Description of Sphingopyxis fribergensis sp. nov. - a soil bacterium with the ability to degrade styrene and phenylacetic acid.</title>
        <authorList>
            <person name="Oelschlagel M."/>
            <person name="Ruckert C."/>
            <person name="Kalinowski J."/>
            <person name="Schmidt G."/>
            <person name="Schlomann M."/>
            <person name="Tischler D."/>
        </authorList>
    </citation>
    <scope>NUCLEOTIDE SEQUENCE [LARGE SCALE GENOMIC DNA]</scope>
    <source>
        <strain evidence="5 6">Kp5.2</strain>
    </source>
</reference>
<dbReference type="InterPro" id="IPR017871">
    <property type="entry name" value="ABC_transporter-like_CS"/>
</dbReference>
<dbReference type="SUPFAM" id="SSF52540">
    <property type="entry name" value="P-loop containing nucleoside triphosphate hydrolases"/>
    <property type="match status" value="1"/>
</dbReference>
<dbReference type="KEGG" id="sphk:SKP52_13480"/>
<proteinExistence type="predicted"/>
<evidence type="ECO:0000256" key="1">
    <source>
        <dbReference type="ARBA" id="ARBA00022448"/>
    </source>
</evidence>
<dbReference type="OrthoDB" id="9802264at2"/>
<dbReference type="Pfam" id="PF00005">
    <property type="entry name" value="ABC_tran"/>
    <property type="match status" value="1"/>
</dbReference>
<evidence type="ECO:0000259" key="4">
    <source>
        <dbReference type="PROSITE" id="PS50893"/>
    </source>
</evidence>
<dbReference type="HOGENOM" id="CLU_000604_1_22_5"/>
<sequence>MICDPDIVIRVENLKTRFGDHIIHQDLNLEVHRGEILGVVGGSGSGKSVLMNTILGLIAPSHGTIEIFQKKIGSRFDRTEIDHRIGVMFQNGALFSSLSVQENVEAPLIEHTRLREPWLEAVALMKIGLVGLDAEVGRQMPAELSGGMRKRVSVARALALDPELLFLDEPTSGLDPIAAAEFDQLIRTLSDTLGLTVVMVTHDLDSLYSISDRVAVVADQKIVEVSPIAELERSDHPWIRAFLGGRAERAKERNR</sequence>